<reference evidence="1 2" key="1">
    <citation type="submission" date="2019-12" db="EMBL/GenBank/DDBJ databases">
        <title>Novel species isolated from a subtropical stream in China.</title>
        <authorList>
            <person name="Lu H."/>
        </authorList>
    </citation>
    <scope>NUCLEOTIDE SEQUENCE [LARGE SCALE GENOMIC DNA]</scope>
    <source>
        <strain evidence="1 2">FT50W</strain>
    </source>
</reference>
<dbReference type="AlphaFoldDB" id="A0A6L8MM54"/>
<sequence>MAKIQIPHYLLPKLGSGANSGFCLVTVELLDGRIFSNLVVKEGIYITGRRADVGGEGPLPFSSGEICDIQRCAFIF</sequence>
<comment type="caution">
    <text evidence="1">The sequence shown here is derived from an EMBL/GenBank/DDBJ whole genome shotgun (WGS) entry which is preliminary data.</text>
</comment>
<dbReference type="EMBL" id="WWCP01000017">
    <property type="protein sequence ID" value="MYM83331.1"/>
    <property type="molecule type" value="Genomic_DNA"/>
</dbReference>
<evidence type="ECO:0000313" key="1">
    <source>
        <dbReference type="EMBL" id="MYM83331.1"/>
    </source>
</evidence>
<accession>A0A6L8MM54</accession>
<dbReference type="RefSeq" id="WP_161020107.1">
    <property type="nucleotide sequence ID" value="NZ_WWCP01000017.1"/>
</dbReference>
<organism evidence="1 2">
    <name type="scientific">Duganella lactea</name>
    <dbReference type="NCBI Taxonomy" id="2692173"/>
    <lineage>
        <taxon>Bacteria</taxon>
        <taxon>Pseudomonadati</taxon>
        <taxon>Pseudomonadota</taxon>
        <taxon>Betaproteobacteria</taxon>
        <taxon>Burkholderiales</taxon>
        <taxon>Oxalobacteraceae</taxon>
        <taxon>Telluria group</taxon>
        <taxon>Duganella</taxon>
    </lineage>
</organism>
<evidence type="ECO:0000313" key="2">
    <source>
        <dbReference type="Proteomes" id="UP000474565"/>
    </source>
</evidence>
<dbReference type="Proteomes" id="UP000474565">
    <property type="component" value="Unassembled WGS sequence"/>
</dbReference>
<proteinExistence type="predicted"/>
<gene>
    <name evidence="1" type="ORF">GTP44_15365</name>
</gene>
<protein>
    <submittedName>
        <fullName evidence="1">Uncharacterized protein</fullName>
    </submittedName>
</protein>
<name>A0A6L8MM54_9BURK</name>